<evidence type="ECO:0000313" key="2">
    <source>
        <dbReference type="Proteomes" id="UP001319870"/>
    </source>
</evidence>
<dbReference type="EMBL" id="JAIXCQ010000014">
    <property type="protein sequence ID" value="MCA5894909.1"/>
    <property type="molecule type" value="Genomic_DNA"/>
</dbReference>
<dbReference type="RefSeq" id="WP_225566640.1">
    <property type="nucleotide sequence ID" value="NZ_JAIXCQ010000014.1"/>
</dbReference>
<accession>A0ABS7ZMM6</accession>
<dbReference type="Proteomes" id="UP001319870">
    <property type="component" value="Unassembled WGS sequence"/>
</dbReference>
<keyword evidence="2" id="KW-1185">Reference proteome</keyword>
<comment type="caution">
    <text evidence="1">The sequence shown here is derived from an EMBL/GenBank/DDBJ whole genome shotgun (WGS) entry which is preliminary data.</text>
</comment>
<gene>
    <name evidence="1" type="ORF">LEP48_16355</name>
</gene>
<evidence type="ECO:0000313" key="1">
    <source>
        <dbReference type="EMBL" id="MCA5894909.1"/>
    </source>
</evidence>
<organism evidence="1 2">
    <name type="scientific">Isoptericola luteus</name>
    <dbReference type="NCBI Taxonomy" id="2879484"/>
    <lineage>
        <taxon>Bacteria</taxon>
        <taxon>Bacillati</taxon>
        <taxon>Actinomycetota</taxon>
        <taxon>Actinomycetes</taxon>
        <taxon>Micrococcales</taxon>
        <taxon>Promicromonosporaceae</taxon>
        <taxon>Isoptericola</taxon>
    </lineage>
</organism>
<sequence>MSRVEVTSYVKVNGEFAVISAAAGHDGDCEYVPGAISLVVDGVEVLGLDLWDDINWLWPLVIQVLNECRQAGSGKRHFPDQPIAIVAEVAPWGGNTLLTVTTADRSVHRTAVAPSHELFKVIAKAGGEFFRELGRLCGPGSVATEEEAVLNEWLRSTR</sequence>
<reference evidence="1 2" key="1">
    <citation type="submission" date="2021-09" db="EMBL/GenBank/DDBJ databases">
        <title>Isoptericola luteus sp. nov., a novel bacterium isolated from Harbin, the capital city of Heilongjiang province.</title>
        <authorList>
            <person name="Li J."/>
        </authorList>
    </citation>
    <scope>NUCLEOTIDE SEQUENCE [LARGE SCALE GENOMIC DNA]</scope>
    <source>
        <strain evidence="1 2">NEAU-Y5</strain>
    </source>
</reference>
<name>A0ABS7ZMM6_9MICO</name>
<protein>
    <submittedName>
        <fullName evidence="1">Uncharacterized protein</fullName>
    </submittedName>
</protein>
<proteinExistence type="predicted"/>